<dbReference type="STRING" id="1123309.GCA_000377005_00372"/>
<feature type="binding site" evidence="9">
    <location>
        <begin position="100"/>
        <end position="104"/>
    </location>
    <ligand>
        <name>NAD(+)</name>
        <dbReference type="ChEBI" id="CHEBI:57540"/>
    </ligand>
</feature>
<dbReference type="Proteomes" id="UP000281771">
    <property type="component" value="Unassembled WGS sequence"/>
</dbReference>
<evidence type="ECO:0000256" key="4">
    <source>
        <dbReference type="ARBA" id="ARBA00037918"/>
    </source>
</evidence>
<protein>
    <recommendedName>
        <fullName evidence="6">Glycerol dehydrogenase</fullName>
        <ecNumber evidence="5">1.1.1.6</ecNumber>
    </recommendedName>
</protein>
<accession>A0A3P1VCN5</accession>
<dbReference type="Pfam" id="PF00465">
    <property type="entry name" value="Fe-ADH"/>
    <property type="match status" value="1"/>
</dbReference>
<evidence type="ECO:0000256" key="2">
    <source>
        <dbReference type="ARBA" id="ARBA00023002"/>
    </source>
</evidence>
<keyword evidence="1 8" id="KW-0479">Metal-binding</keyword>
<proteinExistence type="predicted"/>
<evidence type="ECO:0000256" key="6">
    <source>
        <dbReference type="ARBA" id="ARBA00040132"/>
    </source>
</evidence>
<feature type="binding site" evidence="9">
    <location>
        <position position="133"/>
    </location>
    <ligand>
        <name>NAD(+)</name>
        <dbReference type="ChEBI" id="CHEBI:57540"/>
    </ligand>
</feature>
<dbReference type="PIRSF" id="PIRSF000112">
    <property type="entry name" value="Glycerol_dehydrogenase"/>
    <property type="match status" value="1"/>
</dbReference>
<sequence length="369" mass="39937">MKGARPLSTQKLSNYSYGPDCFLEMPEILDTYGAQSVVLIGGEKALFAVEDEIVTILQEAGISVTGSFVYGKAATMANIQTLINREEVQVADVIIGVGGGQALDTTKMVAKKLGKRLVTVPTICSTCAAGTGLAVIYTEEHAFDFYEITGPAIHTFINTRIIAEAPNEYFWAGIGDGISKGPEVTRAMQEAIGRGFEPPHIAVLGRAIAQSSLDSLYKYSHQAMEDVRENRVSAAVEEVVLAIIISTAYASNMMVQPNFDLTTCHAHAFYNGTTVIRASRKHLHGAIVAFGVMVLHAYFDEQDQLAKVAAFNKDLGLPLTLADMSLTQEDIPAIVEYTKSTAEYRNTPFDTEQLAVAIRLADQFGQGLK</sequence>
<comment type="pathway">
    <text evidence="4">Polyol metabolism; glycerol fermentation; glycerone phosphate from glycerol (oxidative route): step 1/2.</text>
</comment>
<evidence type="ECO:0000256" key="9">
    <source>
        <dbReference type="PIRSR" id="PIRSR000112-3"/>
    </source>
</evidence>
<feature type="domain" description="Alcohol dehydrogenase iron-type/glycerol dehydrogenase GldA" evidence="10">
    <location>
        <begin position="14"/>
        <end position="141"/>
    </location>
</feature>
<dbReference type="Gene3D" id="3.40.50.1970">
    <property type="match status" value="1"/>
</dbReference>
<feature type="binding site" evidence="8">
    <location>
        <position position="176"/>
    </location>
    <ligand>
        <name>glycerol</name>
        <dbReference type="ChEBI" id="CHEBI:17754"/>
    </ligand>
</feature>
<dbReference type="GO" id="GO:0008888">
    <property type="term" value="F:glycerol dehydrogenase (NAD+) activity"/>
    <property type="evidence" value="ECO:0007669"/>
    <property type="project" value="UniProtKB-EC"/>
</dbReference>
<evidence type="ECO:0000256" key="8">
    <source>
        <dbReference type="PIRSR" id="PIRSR000112-1"/>
    </source>
</evidence>
<evidence type="ECO:0000256" key="1">
    <source>
        <dbReference type="ARBA" id="ARBA00022723"/>
    </source>
</evidence>
<dbReference type="AlphaFoldDB" id="A0A3P1VCN5"/>
<dbReference type="PANTHER" id="PTHR43616">
    <property type="entry name" value="GLYCEROL DEHYDROGENASE"/>
    <property type="match status" value="1"/>
</dbReference>
<comment type="caution">
    <text evidence="11">The sequence shown here is derived from an EMBL/GenBank/DDBJ whole genome shotgun (WGS) entry which is preliminary data.</text>
</comment>
<feature type="binding site" evidence="9">
    <location>
        <position position="137"/>
    </location>
    <ligand>
        <name>NAD(+)</name>
        <dbReference type="ChEBI" id="CHEBI:57540"/>
    </ligand>
</feature>
<evidence type="ECO:0000256" key="7">
    <source>
        <dbReference type="ARBA" id="ARBA00049006"/>
    </source>
</evidence>
<evidence type="ECO:0000313" key="11">
    <source>
        <dbReference type="EMBL" id="RRD30303.1"/>
    </source>
</evidence>
<dbReference type="CDD" id="cd08171">
    <property type="entry name" value="GlyDH-like"/>
    <property type="match status" value="1"/>
</dbReference>
<dbReference type="InterPro" id="IPR016205">
    <property type="entry name" value="Glycerol_DH"/>
</dbReference>
<gene>
    <name evidence="11" type="ORF">EII38_08505</name>
</gene>
<feature type="binding site" evidence="9">
    <location>
        <begin position="122"/>
        <end position="125"/>
    </location>
    <ligand>
        <name>NAD(+)</name>
        <dbReference type="ChEBI" id="CHEBI:57540"/>
    </ligand>
</feature>
<evidence type="ECO:0000256" key="5">
    <source>
        <dbReference type="ARBA" id="ARBA00039147"/>
    </source>
</evidence>
<evidence type="ECO:0000256" key="3">
    <source>
        <dbReference type="ARBA" id="ARBA00023027"/>
    </source>
</evidence>
<name>A0A3P1VCN5_9STRE</name>
<keyword evidence="12" id="KW-1185">Reference proteome</keyword>
<feature type="binding site" evidence="8">
    <location>
        <position position="267"/>
    </location>
    <ligand>
        <name>glycerol</name>
        <dbReference type="ChEBI" id="CHEBI:17754"/>
    </ligand>
</feature>
<comment type="catalytic activity">
    <reaction evidence="7">
        <text>glycerol + NAD(+) = dihydroxyacetone + NADH + H(+)</text>
        <dbReference type="Rhea" id="RHEA:13769"/>
        <dbReference type="ChEBI" id="CHEBI:15378"/>
        <dbReference type="ChEBI" id="CHEBI:16016"/>
        <dbReference type="ChEBI" id="CHEBI:17754"/>
        <dbReference type="ChEBI" id="CHEBI:57540"/>
        <dbReference type="ChEBI" id="CHEBI:57945"/>
        <dbReference type="EC" id="1.1.1.6"/>
    </reaction>
</comment>
<comment type="cofactor">
    <cofactor evidence="8">
        <name>Zn(2+)</name>
        <dbReference type="ChEBI" id="CHEBI:29105"/>
    </cofactor>
    <text evidence="8">Binds 1 zinc ion per subunit.</text>
</comment>
<evidence type="ECO:0000313" key="12">
    <source>
        <dbReference type="Proteomes" id="UP000281771"/>
    </source>
</evidence>
<keyword evidence="8" id="KW-0862">Zinc</keyword>
<dbReference type="EC" id="1.1.1.6" evidence="5"/>
<dbReference type="Gene3D" id="1.20.1090.10">
    <property type="entry name" value="Dehydroquinate synthase-like - alpha domain"/>
    <property type="match status" value="1"/>
</dbReference>
<organism evidence="11 12">
    <name type="scientific">Streptococcus minor</name>
    <dbReference type="NCBI Taxonomy" id="229549"/>
    <lineage>
        <taxon>Bacteria</taxon>
        <taxon>Bacillati</taxon>
        <taxon>Bacillota</taxon>
        <taxon>Bacilli</taxon>
        <taxon>Lactobacillales</taxon>
        <taxon>Streptococcaceae</taxon>
        <taxon>Streptococcus</taxon>
    </lineage>
</organism>
<feature type="binding site" evidence="9">
    <location>
        <position position="131"/>
    </location>
    <ligand>
        <name>NAD(+)</name>
        <dbReference type="ChEBI" id="CHEBI:57540"/>
    </ligand>
</feature>
<feature type="binding site" evidence="8">
    <location>
        <position position="284"/>
    </location>
    <ligand>
        <name>glycerol</name>
        <dbReference type="ChEBI" id="CHEBI:17754"/>
    </ligand>
</feature>
<dbReference type="GO" id="GO:0046872">
    <property type="term" value="F:metal ion binding"/>
    <property type="evidence" value="ECO:0007669"/>
    <property type="project" value="UniProtKB-KW"/>
</dbReference>
<reference evidence="11 12" key="1">
    <citation type="submission" date="2018-11" db="EMBL/GenBank/DDBJ databases">
        <title>Genomes From Bacteria Associated with the Canine Oral Cavity: a Test Case for Automated Genome-Based Taxonomic Assignment.</title>
        <authorList>
            <person name="Coil D.A."/>
            <person name="Jospin G."/>
            <person name="Darling A.E."/>
            <person name="Wallis C."/>
            <person name="Davis I.J."/>
            <person name="Harris S."/>
            <person name="Eisen J.A."/>
            <person name="Holcombe L.J."/>
            <person name="O'Flynn C."/>
        </authorList>
    </citation>
    <scope>NUCLEOTIDE SEQUENCE [LARGE SCALE GENOMIC DNA]</scope>
    <source>
        <strain evidence="11 12">OH4621_COT-116</strain>
    </source>
</reference>
<dbReference type="InterPro" id="IPR001670">
    <property type="entry name" value="ADH_Fe/GldA"/>
</dbReference>
<keyword evidence="3 9" id="KW-0520">NAD</keyword>
<dbReference type="SUPFAM" id="SSF56796">
    <property type="entry name" value="Dehydroquinate synthase-like"/>
    <property type="match status" value="1"/>
</dbReference>
<keyword evidence="2" id="KW-0560">Oxidoreductase</keyword>
<dbReference type="PANTHER" id="PTHR43616:SF5">
    <property type="entry name" value="GLYCEROL DEHYDROGENASE 1"/>
    <property type="match status" value="1"/>
</dbReference>
<dbReference type="EMBL" id="RQZA01000009">
    <property type="protein sequence ID" value="RRD30303.1"/>
    <property type="molecule type" value="Genomic_DNA"/>
</dbReference>
<evidence type="ECO:0000259" key="10">
    <source>
        <dbReference type="Pfam" id="PF00465"/>
    </source>
</evidence>